<organism evidence="1 2">
    <name type="scientific">Halorubellus litoreus</name>
    <dbReference type="NCBI Taxonomy" id="755308"/>
    <lineage>
        <taxon>Archaea</taxon>
        <taxon>Methanobacteriati</taxon>
        <taxon>Methanobacteriota</taxon>
        <taxon>Stenosarchaea group</taxon>
        <taxon>Halobacteria</taxon>
        <taxon>Halobacteriales</taxon>
        <taxon>Halorubellaceae</taxon>
        <taxon>Halorubellus</taxon>
    </lineage>
</organism>
<keyword evidence="2" id="KW-1185">Reference proteome</keyword>
<accession>A0ABD5VDH9</accession>
<comment type="caution">
    <text evidence="1">The sequence shown here is derived from an EMBL/GenBank/DDBJ whole genome shotgun (WGS) entry which is preliminary data.</text>
</comment>
<gene>
    <name evidence="1" type="ORF">ACFQGB_01915</name>
</gene>
<dbReference type="RefSeq" id="WP_336348632.1">
    <property type="nucleotide sequence ID" value="NZ_JAZAQL010000001.1"/>
</dbReference>
<evidence type="ECO:0000313" key="2">
    <source>
        <dbReference type="Proteomes" id="UP001596395"/>
    </source>
</evidence>
<dbReference type="EMBL" id="JBHSXN010000001">
    <property type="protein sequence ID" value="MFC6951609.1"/>
    <property type="molecule type" value="Genomic_DNA"/>
</dbReference>
<protein>
    <submittedName>
        <fullName evidence="1">HAH_0734 family protein</fullName>
    </submittedName>
</protein>
<dbReference type="Pfam" id="PF23384">
    <property type="entry name" value="DUF7098"/>
    <property type="match status" value="1"/>
</dbReference>
<dbReference type="InterPro" id="IPR054623">
    <property type="entry name" value="HAH_0734-like"/>
</dbReference>
<reference evidence="1 2" key="1">
    <citation type="journal article" date="2019" name="Int. J. Syst. Evol. Microbiol.">
        <title>The Global Catalogue of Microorganisms (GCM) 10K type strain sequencing project: providing services to taxonomists for standard genome sequencing and annotation.</title>
        <authorList>
            <consortium name="The Broad Institute Genomics Platform"/>
            <consortium name="The Broad Institute Genome Sequencing Center for Infectious Disease"/>
            <person name="Wu L."/>
            <person name="Ma J."/>
        </authorList>
    </citation>
    <scope>NUCLEOTIDE SEQUENCE [LARGE SCALE GENOMIC DNA]</scope>
    <source>
        <strain evidence="1 2">GX26</strain>
    </source>
</reference>
<dbReference type="NCBIfam" id="NF045545">
    <property type="entry name" value="HAH_0734_fam"/>
    <property type="match status" value="1"/>
</dbReference>
<evidence type="ECO:0000313" key="1">
    <source>
        <dbReference type="EMBL" id="MFC6951609.1"/>
    </source>
</evidence>
<sequence>MKRLIIDGDPGVRKDATIAYDDEESIHVFNVNRQGDWHGPERVQLWCTVGTEDELETFQTRDYIPHHLEVDRVEAEAVEVLSEKNKLNV</sequence>
<dbReference type="Proteomes" id="UP001596395">
    <property type="component" value="Unassembled WGS sequence"/>
</dbReference>
<dbReference type="AlphaFoldDB" id="A0ABD5VDH9"/>
<proteinExistence type="predicted"/>
<name>A0ABD5VDH9_9EURY</name>